<name>A0A0B2UFP0_9GAMM</name>
<dbReference type="InterPro" id="IPR020449">
    <property type="entry name" value="Tscrpt_reg_AraC-type_HTH"/>
</dbReference>
<feature type="domain" description="HTH araC/xylS-type" evidence="4">
    <location>
        <begin position="243"/>
        <end position="342"/>
    </location>
</feature>
<organism evidence="5 6">
    <name type="scientific">Acinetobacter oleivorans</name>
    <dbReference type="NCBI Taxonomy" id="1148157"/>
    <lineage>
        <taxon>Bacteria</taxon>
        <taxon>Pseudomonadati</taxon>
        <taxon>Pseudomonadota</taxon>
        <taxon>Gammaproteobacteria</taxon>
        <taxon>Moraxellales</taxon>
        <taxon>Moraxellaceae</taxon>
        <taxon>Acinetobacter</taxon>
    </lineage>
</organism>
<gene>
    <name evidence="5" type="ORF">DH17_12030</name>
</gene>
<protein>
    <recommendedName>
        <fullName evidence="4">HTH araC/xylS-type domain-containing protein</fullName>
    </recommendedName>
</protein>
<dbReference type="Gene3D" id="1.10.10.60">
    <property type="entry name" value="Homeodomain-like"/>
    <property type="match status" value="1"/>
</dbReference>
<proteinExistence type="predicted"/>
<dbReference type="GO" id="GO:0003700">
    <property type="term" value="F:DNA-binding transcription factor activity"/>
    <property type="evidence" value="ECO:0007669"/>
    <property type="project" value="InterPro"/>
</dbReference>
<keyword evidence="1" id="KW-0805">Transcription regulation</keyword>
<evidence type="ECO:0000313" key="5">
    <source>
        <dbReference type="EMBL" id="KHN67827.1"/>
    </source>
</evidence>
<dbReference type="Proteomes" id="UP000031012">
    <property type="component" value="Unassembled WGS sequence"/>
</dbReference>
<evidence type="ECO:0000313" key="6">
    <source>
        <dbReference type="Proteomes" id="UP000031012"/>
    </source>
</evidence>
<evidence type="ECO:0000256" key="3">
    <source>
        <dbReference type="ARBA" id="ARBA00023163"/>
    </source>
</evidence>
<evidence type="ECO:0000259" key="4">
    <source>
        <dbReference type="PROSITE" id="PS01124"/>
    </source>
</evidence>
<dbReference type="PROSITE" id="PS01124">
    <property type="entry name" value="HTH_ARAC_FAMILY_2"/>
    <property type="match status" value="1"/>
</dbReference>
<dbReference type="SUPFAM" id="SSF46689">
    <property type="entry name" value="Homeodomain-like"/>
    <property type="match status" value="1"/>
</dbReference>
<dbReference type="Pfam" id="PF12833">
    <property type="entry name" value="HTH_18"/>
    <property type="match status" value="1"/>
</dbReference>
<dbReference type="InterPro" id="IPR018060">
    <property type="entry name" value="HTH_AraC"/>
</dbReference>
<reference evidence="5 6" key="1">
    <citation type="submission" date="2014-03" db="EMBL/GenBank/DDBJ databases">
        <title>Genome sequence of the diesel-degrader and plant-growth promoter Acinetobacter oleivorans PF-1 isolated from the roots of poplar tree.</title>
        <authorList>
            <person name="Gkorezis P."/>
            <person name="van Hamme J."/>
            <person name="Rineau F."/>
            <person name="Vangronsveld J."/>
            <person name="Francetti A."/>
        </authorList>
    </citation>
    <scope>NUCLEOTIDE SEQUENCE [LARGE SCALE GENOMIC DNA]</scope>
    <source>
        <strain evidence="5 6">PF1</strain>
    </source>
</reference>
<dbReference type="PRINTS" id="PR00032">
    <property type="entry name" value="HTHARAC"/>
</dbReference>
<comment type="caution">
    <text evidence="5">The sequence shown here is derived from an EMBL/GenBank/DDBJ whole genome shotgun (WGS) entry which is preliminary data.</text>
</comment>
<evidence type="ECO:0000256" key="2">
    <source>
        <dbReference type="ARBA" id="ARBA00023125"/>
    </source>
</evidence>
<keyword evidence="2" id="KW-0238">DNA-binding</keyword>
<dbReference type="AlphaFoldDB" id="A0A0B2UFP0"/>
<dbReference type="SMART" id="SM00342">
    <property type="entry name" value="HTH_ARAC"/>
    <property type="match status" value="1"/>
</dbReference>
<dbReference type="Pfam" id="PF12625">
    <property type="entry name" value="Arabinose_bd"/>
    <property type="match status" value="1"/>
</dbReference>
<dbReference type="InterPro" id="IPR009057">
    <property type="entry name" value="Homeodomain-like_sf"/>
</dbReference>
<keyword evidence="3" id="KW-0804">Transcription</keyword>
<dbReference type="GO" id="GO:0000976">
    <property type="term" value="F:transcription cis-regulatory region binding"/>
    <property type="evidence" value="ECO:0007669"/>
    <property type="project" value="TreeGrafter"/>
</dbReference>
<dbReference type="EMBL" id="JHQK01000004">
    <property type="protein sequence ID" value="KHN67827.1"/>
    <property type="molecule type" value="Genomic_DNA"/>
</dbReference>
<dbReference type="PANTHER" id="PTHR47894:SF1">
    <property type="entry name" value="HTH-TYPE TRANSCRIPTIONAL REGULATOR VQSM"/>
    <property type="match status" value="1"/>
</dbReference>
<evidence type="ECO:0000256" key="1">
    <source>
        <dbReference type="ARBA" id="ARBA00023015"/>
    </source>
</evidence>
<dbReference type="PANTHER" id="PTHR47894">
    <property type="entry name" value="HTH-TYPE TRANSCRIPTIONAL REGULATOR GADX"/>
    <property type="match status" value="1"/>
</dbReference>
<accession>A0A0B2UFP0</accession>
<dbReference type="GO" id="GO:0005829">
    <property type="term" value="C:cytosol"/>
    <property type="evidence" value="ECO:0007669"/>
    <property type="project" value="TreeGrafter"/>
</dbReference>
<dbReference type="InterPro" id="IPR032687">
    <property type="entry name" value="AraC-type_N"/>
</dbReference>
<sequence>METVSLKPLKDLLFPIQYLEICQSLVNAADGDFEPIMEGCGLKVENLMVPMMMIDGEKLLHVYKSTLNFCHEKKPYCLQVLKYFPITAHGLMGILAMTSPKLEDALNAVLEFFPLLMPYFHVERKYIKDEVYLFFNPTCSFGEYDNFFAELIPLALCQIIPFLSKRPENIQYFFSHSSTFNPNIYKEELGIGVHFNAKGNYLVFPKSILNTPLITSSAGVYNQSKSSLQVINDSSKNKNPVTVRVREVLTKHLKQNKFMSNDSVARSMNMPERTLARQLASEGYTILKLKNEIRIELAKTLLIKNDKNINEISKKLGYSNADNFSRFFKSVTGETPRQFRDKHKY</sequence>